<dbReference type="STRING" id="1841610.A6X21_09595"/>
<organism evidence="7 8">
    <name type="scientific">Planctopirus hydrillae</name>
    <dbReference type="NCBI Taxonomy" id="1841610"/>
    <lineage>
        <taxon>Bacteria</taxon>
        <taxon>Pseudomonadati</taxon>
        <taxon>Planctomycetota</taxon>
        <taxon>Planctomycetia</taxon>
        <taxon>Planctomycetales</taxon>
        <taxon>Planctomycetaceae</taxon>
        <taxon>Planctopirus</taxon>
    </lineage>
</organism>
<dbReference type="SUPFAM" id="SSF52540">
    <property type="entry name" value="P-loop containing nucleoside triphosphate hydrolases"/>
    <property type="match status" value="1"/>
</dbReference>
<dbReference type="InterPro" id="IPR045063">
    <property type="entry name" value="Dynamin_N"/>
</dbReference>
<evidence type="ECO:0000256" key="4">
    <source>
        <dbReference type="ARBA" id="ARBA00023134"/>
    </source>
</evidence>
<dbReference type="InterPro" id="IPR027094">
    <property type="entry name" value="Mitofusin_fam"/>
</dbReference>
<reference evidence="7 8" key="1">
    <citation type="submission" date="2016-05" db="EMBL/GenBank/DDBJ databases">
        <title>Genomic and physiological characterization of Planctopirus sp. isolated from fresh water lake.</title>
        <authorList>
            <person name="Subhash Y."/>
            <person name="Ramana C."/>
        </authorList>
    </citation>
    <scope>NUCLEOTIDE SEQUENCE [LARGE SCALE GENOMIC DNA]</scope>
    <source>
        <strain evidence="7 8">JC280</strain>
    </source>
</reference>
<gene>
    <name evidence="7" type="ORF">A6X21_09595</name>
</gene>
<keyword evidence="8" id="KW-1185">Reference proteome</keyword>
<dbReference type="InterPro" id="IPR027417">
    <property type="entry name" value="P-loop_NTPase"/>
</dbReference>
<dbReference type="GO" id="GO:0003924">
    <property type="term" value="F:GTPase activity"/>
    <property type="evidence" value="ECO:0007669"/>
    <property type="project" value="InterPro"/>
</dbReference>
<dbReference type="Proteomes" id="UP000094828">
    <property type="component" value="Unassembled WGS sequence"/>
</dbReference>
<sequence length="346" mass="39047">MSTPQEACHELLGSALILLQESADTALDDSVSSGLRRALDVVKRHYRRLDRVNRLGAVVALAGLGNVGKSTLLNTLLEMDIAPCRNGPCTAVPVEFQRSENLEIVVFRKGDLPWTLPCAEHNELRRHLDWLAQDAPGESHRQIERIVVRSENAHLPPGLVLVDTPGFGSATIDSMDSEAAGGTHDESLLAGLQRAAQVVWVVLAEQGIGQREADFWKRHLSDWCDDLAVTGCEGWSDSELVRFRKRFERLFGRHCPRFHFVSCRDGLGIVDLRHRLQELADQELRSNATVESLMQLARELSGWIKELPLKHRDVWRRDSWLRFRQGPDPYLWKQQLVTLLDVSYGS</sequence>
<keyword evidence="3" id="KW-0378">Hydrolase</keyword>
<proteinExistence type="predicted"/>
<evidence type="ECO:0000259" key="6">
    <source>
        <dbReference type="Pfam" id="PF00350"/>
    </source>
</evidence>
<dbReference type="EMBL" id="LYDR01000143">
    <property type="protein sequence ID" value="ODA29177.1"/>
    <property type="molecule type" value="Genomic_DNA"/>
</dbReference>
<evidence type="ECO:0000256" key="5">
    <source>
        <dbReference type="ARBA" id="ARBA00023136"/>
    </source>
</evidence>
<comment type="subcellular location">
    <subcellularLocation>
        <location evidence="1">Membrane</location>
    </subcellularLocation>
</comment>
<keyword evidence="5" id="KW-0472">Membrane</keyword>
<comment type="caution">
    <text evidence="7">The sequence shown here is derived from an EMBL/GenBank/DDBJ whole genome shotgun (WGS) entry which is preliminary data.</text>
</comment>
<evidence type="ECO:0000256" key="2">
    <source>
        <dbReference type="ARBA" id="ARBA00022741"/>
    </source>
</evidence>
<dbReference type="GO" id="GO:0016020">
    <property type="term" value="C:membrane"/>
    <property type="evidence" value="ECO:0007669"/>
    <property type="project" value="UniProtKB-SubCell"/>
</dbReference>
<dbReference type="GO" id="GO:0005525">
    <property type="term" value="F:GTP binding"/>
    <property type="evidence" value="ECO:0007669"/>
    <property type="project" value="UniProtKB-KW"/>
</dbReference>
<feature type="domain" description="Dynamin N-terminal" evidence="6">
    <location>
        <begin position="60"/>
        <end position="221"/>
    </location>
</feature>
<dbReference type="Pfam" id="PF00350">
    <property type="entry name" value="Dynamin_N"/>
    <property type="match status" value="1"/>
</dbReference>
<dbReference type="PANTHER" id="PTHR10465">
    <property type="entry name" value="TRANSMEMBRANE GTPASE FZO1"/>
    <property type="match status" value="1"/>
</dbReference>
<keyword evidence="4" id="KW-0342">GTP-binding</keyword>
<accession>A0A1C3E7E5</accession>
<dbReference type="PANTHER" id="PTHR10465:SF0">
    <property type="entry name" value="SARCALUMENIN"/>
    <property type="match status" value="1"/>
</dbReference>
<dbReference type="RefSeq" id="WP_068850261.1">
    <property type="nucleotide sequence ID" value="NZ_LYDR01000143.1"/>
</dbReference>
<dbReference type="GO" id="GO:0008053">
    <property type="term" value="P:mitochondrial fusion"/>
    <property type="evidence" value="ECO:0007669"/>
    <property type="project" value="TreeGrafter"/>
</dbReference>
<keyword evidence="2" id="KW-0547">Nucleotide-binding</keyword>
<evidence type="ECO:0000313" key="8">
    <source>
        <dbReference type="Proteomes" id="UP000094828"/>
    </source>
</evidence>
<evidence type="ECO:0000256" key="3">
    <source>
        <dbReference type="ARBA" id="ARBA00022801"/>
    </source>
</evidence>
<evidence type="ECO:0000256" key="1">
    <source>
        <dbReference type="ARBA" id="ARBA00004370"/>
    </source>
</evidence>
<name>A0A1C3E7E5_9PLAN</name>
<dbReference type="OrthoDB" id="3650305at2"/>
<dbReference type="AlphaFoldDB" id="A0A1C3E7E5"/>
<dbReference type="Gene3D" id="3.40.50.300">
    <property type="entry name" value="P-loop containing nucleotide triphosphate hydrolases"/>
    <property type="match status" value="1"/>
</dbReference>
<protein>
    <recommendedName>
        <fullName evidence="6">Dynamin N-terminal domain-containing protein</fullName>
    </recommendedName>
</protein>
<evidence type="ECO:0000313" key="7">
    <source>
        <dbReference type="EMBL" id="ODA29177.1"/>
    </source>
</evidence>